<evidence type="ECO:0000256" key="1">
    <source>
        <dbReference type="ARBA" id="ARBA00022722"/>
    </source>
</evidence>
<reference evidence="6" key="1">
    <citation type="submission" date="2022-06" db="EMBL/GenBank/DDBJ databases">
        <title>Uncovering the hologenomic basis of an extraordinary plant invasion.</title>
        <authorList>
            <person name="Bieker V.C."/>
            <person name="Martin M.D."/>
            <person name="Gilbert T."/>
            <person name="Hodgins K."/>
            <person name="Battlay P."/>
            <person name="Petersen B."/>
            <person name="Wilson J."/>
        </authorList>
    </citation>
    <scope>NUCLEOTIDE SEQUENCE</scope>
    <source>
        <strain evidence="6">AA19_3_7</strain>
        <tissue evidence="6">Leaf</tissue>
    </source>
</reference>
<evidence type="ECO:0000256" key="2">
    <source>
        <dbReference type="ARBA" id="ARBA00022759"/>
    </source>
</evidence>
<dbReference type="Proteomes" id="UP001206925">
    <property type="component" value="Unassembled WGS sequence"/>
</dbReference>
<name>A0AAD5CZR3_AMBAR</name>
<comment type="caution">
    <text evidence="6">The sequence shown here is derived from an EMBL/GenBank/DDBJ whole genome shotgun (WGS) entry which is preliminary data.</text>
</comment>
<dbReference type="PANTHER" id="PTHR12302">
    <property type="entry name" value="EBNA2 BINDING PROTEIN P100"/>
    <property type="match status" value="1"/>
</dbReference>
<dbReference type="GO" id="GO:0004519">
    <property type="term" value="F:endonuclease activity"/>
    <property type="evidence" value="ECO:0007669"/>
    <property type="project" value="UniProtKB-KW"/>
</dbReference>
<accession>A0AAD5CZR3</accession>
<keyword evidence="1" id="KW-0540">Nuclease</keyword>
<dbReference type="AlphaFoldDB" id="A0AAD5CZR3"/>
<feature type="region of interest" description="Disordered" evidence="4">
    <location>
        <begin position="1"/>
        <end position="38"/>
    </location>
</feature>
<organism evidence="6 7">
    <name type="scientific">Ambrosia artemisiifolia</name>
    <name type="common">Common ragweed</name>
    <dbReference type="NCBI Taxonomy" id="4212"/>
    <lineage>
        <taxon>Eukaryota</taxon>
        <taxon>Viridiplantae</taxon>
        <taxon>Streptophyta</taxon>
        <taxon>Embryophyta</taxon>
        <taxon>Tracheophyta</taxon>
        <taxon>Spermatophyta</taxon>
        <taxon>Magnoliopsida</taxon>
        <taxon>eudicotyledons</taxon>
        <taxon>Gunneridae</taxon>
        <taxon>Pentapetalae</taxon>
        <taxon>asterids</taxon>
        <taxon>campanulids</taxon>
        <taxon>Asterales</taxon>
        <taxon>Asteraceae</taxon>
        <taxon>Asteroideae</taxon>
        <taxon>Heliantheae alliance</taxon>
        <taxon>Heliantheae</taxon>
        <taxon>Ambrosia</taxon>
    </lineage>
</organism>
<evidence type="ECO:0000313" key="7">
    <source>
        <dbReference type="Proteomes" id="UP001206925"/>
    </source>
</evidence>
<keyword evidence="2" id="KW-0255">Endonuclease</keyword>
<evidence type="ECO:0000313" key="6">
    <source>
        <dbReference type="EMBL" id="KAI7750064.1"/>
    </source>
</evidence>
<evidence type="ECO:0000256" key="4">
    <source>
        <dbReference type="SAM" id="MobiDB-lite"/>
    </source>
</evidence>
<dbReference type="GO" id="GO:0005737">
    <property type="term" value="C:cytoplasm"/>
    <property type="evidence" value="ECO:0007669"/>
    <property type="project" value="TreeGrafter"/>
</dbReference>
<dbReference type="InterPro" id="IPR035437">
    <property type="entry name" value="SNase_OB-fold_sf"/>
</dbReference>
<dbReference type="SUPFAM" id="SSF50199">
    <property type="entry name" value="Staphylococcal nuclease"/>
    <property type="match status" value="1"/>
</dbReference>
<evidence type="ECO:0000256" key="3">
    <source>
        <dbReference type="ARBA" id="ARBA00022801"/>
    </source>
</evidence>
<protein>
    <recommendedName>
        <fullName evidence="5">TNase-like domain-containing protein</fullName>
    </recommendedName>
</protein>
<dbReference type="Pfam" id="PF00565">
    <property type="entry name" value="SNase"/>
    <property type="match status" value="1"/>
</dbReference>
<dbReference type="GO" id="GO:0016787">
    <property type="term" value="F:hydrolase activity"/>
    <property type="evidence" value="ECO:0007669"/>
    <property type="project" value="UniProtKB-KW"/>
</dbReference>
<dbReference type="EMBL" id="JAMZMK010006225">
    <property type="protein sequence ID" value="KAI7750064.1"/>
    <property type="molecule type" value="Genomic_DNA"/>
</dbReference>
<dbReference type="PANTHER" id="PTHR12302:SF3">
    <property type="entry name" value="SERINE_THREONINE-PROTEIN KINASE 31"/>
    <property type="match status" value="1"/>
</dbReference>
<proteinExistence type="predicted"/>
<keyword evidence="3" id="KW-0378">Hydrolase</keyword>
<evidence type="ECO:0000259" key="5">
    <source>
        <dbReference type="Pfam" id="PF00565"/>
    </source>
</evidence>
<gene>
    <name evidence="6" type="ORF">M8C21_007487</name>
</gene>
<dbReference type="InterPro" id="IPR016071">
    <property type="entry name" value="Staphylococal_nuclease_OB-fold"/>
</dbReference>
<keyword evidence="7" id="KW-1185">Reference proteome</keyword>
<dbReference type="Gene3D" id="2.40.50.90">
    <property type="match status" value="1"/>
</dbReference>
<feature type="domain" description="TNase-like" evidence="5">
    <location>
        <begin position="243"/>
        <end position="310"/>
    </location>
</feature>
<sequence length="320" mass="35835">MSKRLCVEMTAKGEPAGDGVSDSTDCGAALPENNPESVADPLAALEDDITKFETESKVPLDLAWHVSSEETTHRLWFKKLSDAWSTSKPKDPKEATKLVYDTLNAVHSKHGAEYADIKGFLHFYGLPPCYSVVKPPCCDQRLSVEVDFLASPVVEDVLPFRIYTYPVFARDIMDGVNFTVFVVVDDPCLLPQKILFAATERCKALDNNDPGRADKMLDIINTSQNYGLLFDDNTEYLTRKYPIRLRGIRAPEIETDDGIKARDELAKMIKGKSLMISVHHIDEKKRCVGDVYSCNGTLLQEMLLKKGDAVSWGWKKEPLQ</sequence>